<evidence type="ECO:0000313" key="2">
    <source>
        <dbReference type="EMBL" id="RAK26507.1"/>
    </source>
</evidence>
<dbReference type="AlphaFoldDB" id="A0A327YY44"/>
<protein>
    <submittedName>
        <fullName evidence="2">Uncharacterized protein</fullName>
    </submittedName>
</protein>
<name>A0A327YY44_9ACTN</name>
<feature type="region of interest" description="Disordered" evidence="1">
    <location>
        <begin position="210"/>
        <end position="231"/>
    </location>
</feature>
<accession>A0A327YY44</accession>
<dbReference type="EMBL" id="QLMJ01000027">
    <property type="protein sequence ID" value="RAK26507.1"/>
    <property type="molecule type" value="Genomic_DNA"/>
</dbReference>
<gene>
    <name evidence="2" type="ORF">B0I29_12797</name>
</gene>
<sequence length="411" mass="44766">MRGVRQQCAYLRGVLGVVQQHQNAPAGGQAPIGPDHRVHCVRHAGHGYAERPQQRVQRGLRREASRARHVPAQVQVELAVRELGGHLVRELAGQRRRTRPGDAVQGDDQRAGPRRGQQFGERRQLAGAPGEGGQQRRQLRRAGRRGNRTGPRHGGQDLPVCLPQRPSGIDAEFLDQPGAHLVERCQGLGLPAVRGQRGDEAGLHRLVQRCHPSGQSQGGQDPFGPAQRDREVRRRAAGVEELVVERRRDRYRGGVRRQRLRGGTVPEVQGPGVVVERGLQPAGRALSGGGAHECAEPVQVELVRADRDQVTVAAAPQIRAVAARFEGRFQQPAQIADVLVQDVQRAGRGFVAPDQVDQFGLADRLAGVRQQQRQHMRLLPGTDVQFLAVAPQPQRAEHLDAQVVGAGGNLG</sequence>
<keyword evidence="3" id="KW-1185">Reference proteome</keyword>
<comment type="caution">
    <text evidence="2">The sequence shown here is derived from an EMBL/GenBank/DDBJ whole genome shotgun (WGS) entry which is preliminary data.</text>
</comment>
<feature type="region of interest" description="Disordered" evidence="1">
    <location>
        <begin position="48"/>
        <end position="68"/>
    </location>
</feature>
<feature type="region of interest" description="Disordered" evidence="1">
    <location>
        <begin position="91"/>
        <end position="164"/>
    </location>
</feature>
<proteinExistence type="predicted"/>
<reference evidence="2 3" key="1">
    <citation type="submission" date="2018-06" db="EMBL/GenBank/DDBJ databases">
        <title>Genomic Encyclopedia of Type Strains, Phase III (KMG-III): the genomes of soil and plant-associated and newly described type strains.</title>
        <authorList>
            <person name="Whitman W."/>
        </authorList>
    </citation>
    <scope>NUCLEOTIDE SEQUENCE [LARGE SCALE GENOMIC DNA]</scope>
    <source>
        <strain evidence="2 3">CGMCC 4.7090</strain>
    </source>
</reference>
<organism evidence="2 3">
    <name type="scientific">Actinoplanes lutulentus</name>
    <dbReference type="NCBI Taxonomy" id="1287878"/>
    <lineage>
        <taxon>Bacteria</taxon>
        <taxon>Bacillati</taxon>
        <taxon>Actinomycetota</taxon>
        <taxon>Actinomycetes</taxon>
        <taxon>Micromonosporales</taxon>
        <taxon>Micromonosporaceae</taxon>
        <taxon>Actinoplanes</taxon>
    </lineage>
</organism>
<feature type="compositionally biased region" description="Basic residues" evidence="1">
    <location>
        <begin position="137"/>
        <end position="151"/>
    </location>
</feature>
<evidence type="ECO:0000313" key="3">
    <source>
        <dbReference type="Proteomes" id="UP000249341"/>
    </source>
</evidence>
<evidence type="ECO:0000256" key="1">
    <source>
        <dbReference type="SAM" id="MobiDB-lite"/>
    </source>
</evidence>
<dbReference type="Proteomes" id="UP000249341">
    <property type="component" value="Unassembled WGS sequence"/>
</dbReference>